<evidence type="ECO:0000256" key="1">
    <source>
        <dbReference type="ARBA" id="ARBA00006987"/>
    </source>
</evidence>
<dbReference type="InterPro" id="IPR005064">
    <property type="entry name" value="BUG"/>
</dbReference>
<dbReference type="PROSITE" id="PS51257">
    <property type="entry name" value="PROKAR_LIPOPROTEIN"/>
    <property type="match status" value="1"/>
</dbReference>
<feature type="chain" id="PRO_5046273548" evidence="2">
    <location>
        <begin position="30"/>
        <end position="327"/>
    </location>
</feature>
<comment type="similarity">
    <text evidence="1">Belongs to the UPF0065 (bug) family.</text>
</comment>
<keyword evidence="2" id="KW-0732">Signal</keyword>
<keyword evidence="4" id="KW-1185">Reference proteome</keyword>
<dbReference type="InterPro" id="IPR042100">
    <property type="entry name" value="Bug_dom1"/>
</dbReference>
<proteinExistence type="inferred from homology"/>
<name>A0ABR9SIU4_9BURK</name>
<dbReference type="PANTHER" id="PTHR42928:SF5">
    <property type="entry name" value="BLR1237 PROTEIN"/>
    <property type="match status" value="1"/>
</dbReference>
<evidence type="ECO:0000313" key="3">
    <source>
        <dbReference type="EMBL" id="MBE7942270.1"/>
    </source>
</evidence>
<organism evidence="3 4">
    <name type="scientific">Ramlibacter aquaticus</name>
    <dbReference type="NCBI Taxonomy" id="2780094"/>
    <lineage>
        <taxon>Bacteria</taxon>
        <taxon>Pseudomonadati</taxon>
        <taxon>Pseudomonadota</taxon>
        <taxon>Betaproteobacteria</taxon>
        <taxon>Burkholderiales</taxon>
        <taxon>Comamonadaceae</taxon>
        <taxon>Ramlibacter</taxon>
    </lineage>
</organism>
<accession>A0ABR9SIU4</accession>
<dbReference type="Gene3D" id="3.40.190.10">
    <property type="entry name" value="Periplasmic binding protein-like II"/>
    <property type="match status" value="1"/>
</dbReference>
<dbReference type="EMBL" id="JADDOJ010000088">
    <property type="protein sequence ID" value="MBE7942270.1"/>
    <property type="molecule type" value="Genomic_DNA"/>
</dbReference>
<evidence type="ECO:0000256" key="2">
    <source>
        <dbReference type="SAM" id="SignalP"/>
    </source>
</evidence>
<dbReference type="SUPFAM" id="SSF53850">
    <property type="entry name" value="Periplasmic binding protein-like II"/>
    <property type="match status" value="1"/>
</dbReference>
<dbReference type="CDD" id="cd07012">
    <property type="entry name" value="PBP2_Bug_TTT"/>
    <property type="match status" value="1"/>
</dbReference>
<dbReference type="Pfam" id="PF03401">
    <property type="entry name" value="TctC"/>
    <property type="match status" value="1"/>
</dbReference>
<dbReference type="PANTHER" id="PTHR42928">
    <property type="entry name" value="TRICARBOXYLATE-BINDING PROTEIN"/>
    <property type="match status" value="1"/>
</dbReference>
<sequence length="327" mass="34014">MNRQRRTSLQLLLGSIVISSCMVAAHAQAFPGRQVTLVVPFPAGGPNDIVARALAERLAATWKQPVIVDNKAGATGNVGAQFVARAPGDGHTLLLTLDTSLTANPTIYGKRMGFNVDKDLRPVAMLGRFSQMLVVNPSTGIADIKGFTQAATKAGLTYGSAGNASPGHLTMEGLHSLLTGSKFTHIPYRGNAPALIDLLGGQVQAGFIATPTVAQHVAAGKLKALAVSGSRRSPLAPGVPTLTELGYGGATADFGYALMVPGSTPDATVQQINTDLRKVIADSQVVARLRELDIEPVVGTEQQAAAALKAGRDRWARVIKAQGITGE</sequence>
<dbReference type="RefSeq" id="WP_193781826.1">
    <property type="nucleotide sequence ID" value="NZ_JADDOJ010000088.1"/>
</dbReference>
<feature type="signal peptide" evidence="2">
    <location>
        <begin position="1"/>
        <end position="29"/>
    </location>
</feature>
<protein>
    <submittedName>
        <fullName evidence="3">Tripartite tricarboxylate transporter substrate binding protein</fullName>
    </submittedName>
</protein>
<gene>
    <name evidence="3" type="ORF">IM725_16990</name>
</gene>
<dbReference type="Gene3D" id="3.40.190.150">
    <property type="entry name" value="Bordetella uptake gene, domain 1"/>
    <property type="match status" value="1"/>
</dbReference>
<reference evidence="3 4" key="1">
    <citation type="submission" date="2020-10" db="EMBL/GenBank/DDBJ databases">
        <title>Draft genome of Ramlibacter aquaticus LMG 30558.</title>
        <authorList>
            <person name="Props R."/>
        </authorList>
    </citation>
    <scope>NUCLEOTIDE SEQUENCE [LARGE SCALE GENOMIC DNA]</scope>
    <source>
        <strain evidence="3 4">LMG 30558</strain>
    </source>
</reference>
<evidence type="ECO:0000313" key="4">
    <source>
        <dbReference type="Proteomes" id="UP000715965"/>
    </source>
</evidence>
<comment type="caution">
    <text evidence="3">The sequence shown here is derived from an EMBL/GenBank/DDBJ whole genome shotgun (WGS) entry which is preliminary data.</text>
</comment>
<dbReference type="PIRSF" id="PIRSF017082">
    <property type="entry name" value="YflP"/>
    <property type="match status" value="1"/>
</dbReference>
<dbReference type="Proteomes" id="UP000715965">
    <property type="component" value="Unassembled WGS sequence"/>
</dbReference>